<dbReference type="EMBL" id="BGPR01105723">
    <property type="protein sequence ID" value="GBM74008.1"/>
    <property type="molecule type" value="Genomic_DNA"/>
</dbReference>
<accession>A0A4Y2I8K9</accession>
<keyword evidence="2" id="KW-0812">Transmembrane</keyword>
<keyword evidence="2" id="KW-1133">Transmembrane helix</keyword>
<feature type="transmembrane region" description="Helical" evidence="2">
    <location>
        <begin position="74"/>
        <end position="91"/>
    </location>
</feature>
<evidence type="ECO:0000256" key="1">
    <source>
        <dbReference type="SAM" id="MobiDB-lite"/>
    </source>
</evidence>
<reference evidence="3 4" key="1">
    <citation type="journal article" date="2019" name="Sci. Rep.">
        <title>Orb-weaving spider Araneus ventricosus genome elucidates the spidroin gene catalogue.</title>
        <authorList>
            <person name="Kono N."/>
            <person name="Nakamura H."/>
            <person name="Ohtoshi R."/>
            <person name="Moran D.A.P."/>
            <person name="Shinohara A."/>
            <person name="Yoshida Y."/>
            <person name="Fujiwara M."/>
            <person name="Mori M."/>
            <person name="Tomita M."/>
            <person name="Arakawa K."/>
        </authorList>
    </citation>
    <scope>NUCLEOTIDE SEQUENCE [LARGE SCALE GENOMIC DNA]</scope>
</reference>
<sequence>MDREEPTARKRRLARERFARWRARQSQETLNKRHAADNECHRRRREGETQEESQKRLAFFSEYRIHLASVDSSVRFFMLYFLSALAIYMRFSSTTFVSKSVTIKS</sequence>
<feature type="region of interest" description="Disordered" evidence="1">
    <location>
        <begin position="24"/>
        <end position="54"/>
    </location>
</feature>
<dbReference type="AlphaFoldDB" id="A0A4Y2I8K9"/>
<evidence type="ECO:0000256" key="2">
    <source>
        <dbReference type="SAM" id="Phobius"/>
    </source>
</evidence>
<feature type="compositionally biased region" description="Basic and acidic residues" evidence="1">
    <location>
        <begin position="30"/>
        <end position="54"/>
    </location>
</feature>
<gene>
    <name evidence="3" type="ORF">AVEN_103163_1</name>
</gene>
<organism evidence="3 4">
    <name type="scientific">Araneus ventricosus</name>
    <name type="common">Orbweaver spider</name>
    <name type="synonym">Epeira ventricosa</name>
    <dbReference type="NCBI Taxonomy" id="182803"/>
    <lineage>
        <taxon>Eukaryota</taxon>
        <taxon>Metazoa</taxon>
        <taxon>Ecdysozoa</taxon>
        <taxon>Arthropoda</taxon>
        <taxon>Chelicerata</taxon>
        <taxon>Arachnida</taxon>
        <taxon>Araneae</taxon>
        <taxon>Araneomorphae</taxon>
        <taxon>Entelegynae</taxon>
        <taxon>Araneoidea</taxon>
        <taxon>Araneidae</taxon>
        <taxon>Araneus</taxon>
    </lineage>
</organism>
<proteinExistence type="predicted"/>
<dbReference type="Proteomes" id="UP000499080">
    <property type="component" value="Unassembled WGS sequence"/>
</dbReference>
<evidence type="ECO:0000313" key="3">
    <source>
        <dbReference type="EMBL" id="GBM74008.1"/>
    </source>
</evidence>
<comment type="caution">
    <text evidence="3">The sequence shown here is derived from an EMBL/GenBank/DDBJ whole genome shotgun (WGS) entry which is preliminary data.</text>
</comment>
<keyword evidence="4" id="KW-1185">Reference proteome</keyword>
<keyword evidence="2" id="KW-0472">Membrane</keyword>
<protein>
    <submittedName>
        <fullName evidence="3">Uncharacterized protein</fullName>
    </submittedName>
</protein>
<evidence type="ECO:0000313" key="4">
    <source>
        <dbReference type="Proteomes" id="UP000499080"/>
    </source>
</evidence>
<name>A0A4Y2I8K9_ARAVE</name>